<proteinExistence type="predicted"/>
<dbReference type="InterPro" id="IPR018711">
    <property type="entry name" value="NAGPA"/>
</dbReference>
<protein>
    <recommendedName>
        <fullName evidence="2">Phosphodiester glycosidase domain-containing protein</fullName>
    </recommendedName>
</protein>
<reference evidence="4" key="1">
    <citation type="journal article" date="2019" name="Int. J. Syst. Evol. Microbiol.">
        <title>The Global Catalogue of Microorganisms (GCM) 10K type strain sequencing project: providing services to taxonomists for standard genome sequencing and annotation.</title>
        <authorList>
            <consortium name="The Broad Institute Genomics Platform"/>
            <consortium name="The Broad Institute Genome Sequencing Center for Infectious Disease"/>
            <person name="Wu L."/>
            <person name="Ma J."/>
        </authorList>
    </citation>
    <scope>NUCLEOTIDE SEQUENCE [LARGE SCALE GENOMIC DNA]</scope>
    <source>
        <strain evidence="4">JCM 18961</strain>
    </source>
</reference>
<keyword evidence="1" id="KW-0732">Signal</keyword>
<name>A0ABP8YKZ5_9MICO</name>
<organism evidence="3 4">
    <name type="scientific">Pedococcus ginsenosidimutans</name>
    <dbReference type="NCBI Taxonomy" id="490570"/>
    <lineage>
        <taxon>Bacteria</taxon>
        <taxon>Bacillati</taxon>
        <taxon>Actinomycetota</taxon>
        <taxon>Actinomycetes</taxon>
        <taxon>Micrococcales</taxon>
        <taxon>Intrasporangiaceae</taxon>
        <taxon>Pedococcus</taxon>
    </lineage>
</organism>
<evidence type="ECO:0000313" key="4">
    <source>
        <dbReference type="Proteomes" id="UP001500556"/>
    </source>
</evidence>
<keyword evidence="4" id="KW-1185">Reference proteome</keyword>
<gene>
    <name evidence="3" type="ORF">GCM10025782_31770</name>
</gene>
<feature type="signal peptide" evidence="1">
    <location>
        <begin position="1"/>
        <end position="36"/>
    </location>
</feature>
<evidence type="ECO:0000256" key="1">
    <source>
        <dbReference type="SAM" id="SignalP"/>
    </source>
</evidence>
<dbReference type="Pfam" id="PF09992">
    <property type="entry name" value="NAGPA"/>
    <property type="match status" value="1"/>
</dbReference>
<evidence type="ECO:0000313" key="3">
    <source>
        <dbReference type="EMBL" id="GAA4730363.1"/>
    </source>
</evidence>
<feature type="domain" description="Phosphodiester glycosidase" evidence="2">
    <location>
        <begin position="215"/>
        <end position="390"/>
    </location>
</feature>
<feature type="chain" id="PRO_5045707657" description="Phosphodiester glycosidase domain-containing protein" evidence="1">
    <location>
        <begin position="37"/>
        <end position="393"/>
    </location>
</feature>
<accession>A0ABP8YKZ5</accession>
<sequence>MNASTLSRRLAPSLVPTLAAALGCTLLVSAPQTATAVTCKATPTLLSRTPSTTTLTGGLSVKVWDTGATPSNPQAATRIAVVKVPASSSLNPRVHASSTLTSSHIPSTYLNYASNAAVMVNGGVFNLTRGALPDLPQMTAGRVTKARNVQDPVIAVGRAGESSPSRLWLSGTATASGRGYQGISGLNWEYVTGGINVYTPAWGSQSRPYGVVDIVLVSGKVAGIRYGGYRGKAPAAGQTILTANGTAGTWLTKLPVGTPVSVSYAAHSDAKFIIWEAVGRGARFLNAGVKNGGTCGSRDEELRPRTAIGWTKTGDLLFVTVSGRATINGVRYGGATIHQMADYMQQLGSYNATNLDGGGSTTMLGRLPSGTVVRLDRSLSEAQRPVPNVFSAG</sequence>
<dbReference type="Proteomes" id="UP001500556">
    <property type="component" value="Unassembled WGS sequence"/>
</dbReference>
<dbReference type="PANTHER" id="PTHR40446:SF2">
    <property type="entry name" value="N-ACETYLGLUCOSAMINE-1-PHOSPHODIESTER ALPHA-N-ACETYLGLUCOSAMINIDASE"/>
    <property type="match status" value="1"/>
</dbReference>
<comment type="caution">
    <text evidence="3">The sequence shown here is derived from an EMBL/GenBank/DDBJ whole genome shotgun (WGS) entry which is preliminary data.</text>
</comment>
<dbReference type="PANTHER" id="PTHR40446">
    <property type="entry name" value="N-ACETYLGLUCOSAMINE-1-PHOSPHODIESTER ALPHA-N-ACETYLGLUCOSAMINIDASE"/>
    <property type="match status" value="1"/>
</dbReference>
<evidence type="ECO:0000259" key="2">
    <source>
        <dbReference type="Pfam" id="PF09992"/>
    </source>
</evidence>
<dbReference type="RefSeq" id="WP_345504820.1">
    <property type="nucleotide sequence ID" value="NZ_BAABLO010000012.1"/>
</dbReference>
<dbReference type="EMBL" id="BAABLO010000012">
    <property type="protein sequence ID" value="GAA4730363.1"/>
    <property type="molecule type" value="Genomic_DNA"/>
</dbReference>